<dbReference type="Pfam" id="PF00053">
    <property type="entry name" value="EGF_laminin"/>
    <property type="match status" value="1"/>
</dbReference>
<dbReference type="InterPro" id="IPR000742">
    <property type="entry name" value="EGF"/>
</dbReference>
<dbReference type="GO" id="GO:0016020">
    <property type="term" value="C:membrane"/>
    <property type="evidence" value="ECO:0007669"/>
    <property type="project" value="UniProtKB-SubCell"/>
</dbReference>
<dbReference type="CDD" id="cd00055">
    <property type="entry name" value="EGF_Lam"/>
    <property type="match status" value="1"/>
</dbReference>
<feature type="compositionally biased region" description="Low complexity" evidence="14">
    <location>
        <begin position="614"/>
        <end position="644"/>
    </location>
</feature>
<comment type="subcellular location">
    <subcellularLocation>
        <location evidence="1">Membrane</location>
        <topology evidence="1">Single-pass type I membrane protein</topology>
    </subcellularLocation>
</comment>
<dbReference type="FunFam" id="2.170.300.10:FF:000041">
    <property type="entry name" value="Tyrosine protein kinase receptor tie-1, putative"/>
    <property type="match status" value="1"/>
</dbReference>
<dbReference type="PROSITE" id="PS00022">
    <property type="entry name" value="EGF_1"/>
    <property type="match status" value="2"/>
</dbReference>
<dbReference type="PRINTS" id="PR00011">
    <property type="entry name" value="EGFLAMININ"/>
</dbReference>
<evidence type="ECO:0000256" key="15">
    <source>
        <dbReference type="SAM" id="SignalP"/>
    </source>
</evidence>
<evidence type="ECO:0000256" key="13">
    <source>
        <dbReference type="PROSITE-ProRule" id="PRU00076"/>
    </source>
</evidence>
<evidence type="ECO:0000256" key="3">
    <source>
        <dbReference type="ARBA" id="ARBA00022553"/>
    </source>
</evidence>
<feature type="signal peptide" evidence="15">
    <location>
        <begin position="1"/>
        <end position="16"/>
    </location>
</feature>
<dbReference type="STRING" id="29139.ENSVURP00010010521"/>
<feature type="domain" description="EGF-like" evidence="16">
    <location>
        <begin position="213"/>
        <end position="247"/>
    </location>
</feature>
<feature type="region of interest" description="Disordered" evidence="14">
    <location>
        <begin position="514"/>
        <end position="826"/>
    </location>
</feature>
<proteinExistence type="predicted"/>
<dbReference type="GeneID" id="114043091"/>
<protein>
    <submittedName>
        <fullName evidence="17">Scavenger receptor class F member 1</fullName>
    </submittedName>
</protein>
<reference evidence="17" key="3">
    <citation type="submission" date="2025-09" db="UniProtKB">
        <authorList>
            <consortium name="Ensembl"/>
        </authorList>
    </citation>
    <scope>IDENTIFICATION</scope>
</reference>
<feature type="compositionally biased region" description="Basic and acidic residues" evidence="14">
    <location>
        <begin position="770"/>
        <end position="779"/>
    </location>
</feature>
<dbReference type="PROSITE" id="PS50026">
    <property type="entry name" value="EGF_3"/>
    <property type="match status" value="2"/>
</dbReference>
<evidence type="ECO:0000256" key="9">
    <source>
        <dbReference type="ARBA" id="ARBA00023136"/>
    </source>
</evidence>
<sequence>MGPWPLLLLWVWGILGELELDPMGRHVCQDVSFPARSVCCPGWRQEGQECTSPICEGPDACGEEEVCVKPGLCRCKPGFFGAQCSSRCPGQYWGSDCRENCPCHPNGKCDAVTGQCTCNNDHWGGNCQFPCSCGLHGLCNPLTGACRCEPGWWTATCRKACQCSSYSLGCDQMTGACQCEPGWWGRRCSFRCLCHHSACDQSTGHCICRAGWWGPECRKPCTCQHGHCNPTNGHCTCHPGYQGLSCEQACPPGRYGVQCLDSCGRCRQNQPCSPDTGTCPACEPGWNGTRCNEPCSPGTYGENCGQLCPRCRQGEACQPETGQCRHCDPGRTGPRCEEPCAPGTFGEACGSLCPPCVEGICDAVTGDCICRSGYWGLSCNASCPLGFYGVNCSSPCPCPEGPCHPASGTCELGFQGQGTLLAGILVPLLLLLLGIVACISCCCWAAQPDPKDRPARDGAAVSQVKMQVRGALSSLGSALPCGSLSNHKLPQVTVSHHDPEIPFNHSFIEPPSAGWASDDSFSSDPDSGEEDEGPAYCVPPQQEEELQEVHQAGKPISAPDDTSTPFVIPRTSSLARAKRPSVSFAEGTKFGPQNSQGSGELASPLRKPKRLSRPGQPQAEGQGAEGPQGPQGPEDPQPDFQEPPSTTAAQEDLSGGHRRLALGGRTVAQRVEAIENGSRRSPGPVTTIYMLAGTPGGAEGPVRAVLRRFGSFQKGRGEPKAKGSIPKPPRRALSRDKGTLISSPAPSPDSPQVLELSETAALSEASQEEETGRLGDDGTKSLGDTMGGARGDDLPVLEEAGQLAEKEVDDEPQYENVQPGSGTLNS</sequence>
<dbReference type="InterPro" id="IPR042635">
    <property type="entry name" value="MEGF10/SREC1/2-like"/>
</dbReference>
<dbReference type="OrthoDB" id="6130531at2759"/>
<evidence type="ECO:0000256" key="1">
    <source>
        <dbReference type="ARBA" id="ARBA00004479"/>
    </source>
</evidence>
<reference evidence="17" key="2">
    <citation type="submission" date="2025-08" db="UniProtKB">
        <authorList>
            <consortium name="Ensembl"/>
        </authorList>
    </citation>
    <scope>IDENTIFICATION</scope>
</reference>
<feature type="disulfide bond" evidence="13">
    <location>
        <begin position="75"/>
        <end position="84"/>
    </location>
</feature>
<name>A0A4X2KKH6_VOMUR</name>
<keyword evidence="12" id="KW-0325">Glycoprotein</keyword>
<keyword evidence="18" id="KW-1185">Reference proteome</keyword>
<keyword evidence="4" id="KW-0812">Transmembrane</keyword>
<dbReference type="GO" id="GO:0016322">
    <property type="term" value="P:neuron remodeling"/>
    <property type="evidence" value="ECO:0007669"/>
    <property type="project" value="Ensembl"/>
</dbReference>
<evidence type="ECO:0000256" key="2">
    <source>
        <dbReference type="ARBA" id="ARBA00022536"/>
    </source>
</evidence>
<dbReference type="GO" id="GO:0005044">
    <property type="term" value="F:scavenger receptor activity"/>
    <property type="evidence" value="ECO:0007669"/>
    <property type="project" value="Ensembl"/>
</dbReference>
<dbReference type="SMART" id="SM00180">
    <property type="entry name" value="EGF_Lam"/>
    <property type="match status" value="4"/>
</dbReference>
<dbReference type="PANTHER" id="PTHR24043">
    <property type="entry name" value="SCAVENGER RECEPTOR CLASS F"/>
    <property type="match status" value="1"/>
</dbReference>
<keyword evidence="9" id="KW-0472">Membrane</keyword>
<dbReference type="Gene3D" id="2.170.300.10">
    <property type="entry name" value="Tie2 ligand-binding domain superfamily"/>
    <property type="match status" value="3"/>
</dbReference>
<reference evidence="18" key="1">
    <citation type="submission" date="2018-12" db="EMBL/GenBank/DDBJ databases">
        <authorList>
            <person name="Yazar S."/>
        </authorList>
    </citation>
    <scope>NUCLEOTIDE SEQUENCE [LARGE SCALE GENOMIC DNA]</scope>
</reference>
<keyword evidence="7" id="KW-0130">Cell adhesion</keyword>
<keyword evidence="3" id="KW-0597">Phosphoprotein</keyword>
<dbReference type="InterPro" id="IPR002049">
    <property type="entry name" value="LE_dom"/>
</dbReference>
<keyword evidence="11" id="KW-0675">Receptor</keyword>
<evidence type="ECO:0000256" key="8">
    <source>
        <dbReference type="ARBA" id="ARBA00022989"/>
    </source>
</evidence>
<dbReference type="OMA" id="CFHGNCH"/>
<feature type="disulfide bond" evidence="13">
    <location>
        <begin position="237"/>
        <end position="246"/>
    </location>
</feature>
<gene>
    <name evidence="17" type="primary">SCARF1</name>
</gene>
<feature type="compositionally biased region" description="Polar residues" evidence="14">
    <location>
        <begin position="815"/>
        <end position="826"/>
    </location>
</feature>
<dbReference type="GO" id="GO:0048680">
    <property type="term" value="P:positive regulation of axon regeneration"/>
    <property type="evidence" value="ECO:0007669"/>
    <property type="project" value="Ensembl"/>
</dbReference>
<keyword evidence="5 15" id="KW-0732">Signal</keyword>
<evidence type="ECO:0000256" key="14">
    <source>
        <dbReference type="SAM" id="MobiDB-lite"/>
    </source>
</evidence>
<evidence type="ECO:0000256" key="4">
    <source>
        <dbReference type="ARBA" id="ARBA00022692"/>
    </source>
</evidence>
<dbReference type="GeneTree" id="ENSGT00950000183101"/>
<organism evidence="17 18">
    <name type="scientific">Vombatus ursinus</name>
    <name type="common">Common wombat</name>
    <dbReference type="NCBI Taxonomy" id="29139"/>
    <lineage>
        <taxon>Eukaryota</taxon>
        <taxon>Metazoa</taxon>
        <taxon>Chordata</taxon>
        <taxon>Craniata</taxon>
        <taxon>Vertebrata</taxon>
        <taxon>Euteleostomi</taxon>
        <taxon>Mammalia</taxon>
        <taxon>Metatheria</taxon>
        <taxon>Diprotodontia</taxon>
        <taxon>Vombatidae</taxon>
        <taxon>Vombatus</taxon>
    </lineage>
</organism>
<feature type="chain" id="PRO_5021369684" evidence="15">
    <location>
        <begin position="17"/>
        <end position="826"/>
    </location>
</feature>
<dbReference type="Proteomes" id="UP000314987">
    <property type="component" value="Unassembled WGS sequence"/>
</dbReference>
<evidence type="ECO:0000256" key="7">
    <source>
        <dbReference type="ARBA" id="ARBA00022889"/>
    </source>
</evidence>
<keyword evidence="10 13" id="KW-1015">Disulfide bond</keyword>
<keyword evidence="2 13" id="KW-0245">EGF-like domain</keyword>
<feature type="domain" description="EGF-like" evidence="16">
    <location>
        <begin position="51"/>
        <end position="85"/>
    </location>
</feature>
<evidence type="ECO:0000256" key="5">
    <source>
        <dbReference type="ARBA" id="ARBA00022729"/>
    </source>
</evidence>
<accession>A0A4X2KKH6</accession>
<dbReference type="GO" id="GO:0016358">
    <property type="term" value="P:dendrite development"/>
    <property type="evidence" value="ECO:0007669"/>
    <property type="project" value="Ensembl"/>
</dbReference>
<keyword evidence="6" id="KW-0677">Repeat</keyword>
<dbReference type="PANTHER" id="PTHR24043:SF0">
    <property type="entry name" value="SCAVENGER RECEPTOR CLASS F MEMBER 1"/>
    <property type="match status" value="1"/>
</dbReference>
<dbReference type="AlphaFoldDB" id="A0A4X2KKH6"/>
<evidence type="ECO:0000313" key="18">
    <source>
        <dbReference type="Proteomes" id="UP000314987"/>
    </source>
</evidence>
<evidence type="ECO:0000256" key="12">
    <source>
        <dbReference type="ARBA" id="ARBA00023180"/>
    </source>
</evidence>
<evidence type="ECO:0000313" key="17">
    <source>
        <dbReference type="Ensembl" id="ENSVURP00010010521.1"/>
    </source>
</evidence>
<dbReference type="CTD" id="8578"/>
<dbReference type="SMART" id="SM00181">
    <property type="entry name" value="EGF"/>
    <property type="match status" value="7"/>
</dbReference>
<dbReference type="FunFam" id="2.170.300.10:FF:000013">
    <property type="entry name" value="Scavenger receptor class F, member 2"/>
    <property type="match status" value="1"/>
</dbReference>
<evidence type="ECO:0000256" key="6">
    <source>
        <dbReference type="ARBA" id="ARBA00022737"/>
    </source>
</evidence>
<evidence type="ECO:0000259" key="16">
    <source>
        <dbReference type="PROSITE" id="PS50026"/>
    </source>
</evidence>
<keyword evidence="8" id="KW-1133">Transmembrane helix</keyword>
<evidence type="ECO:0000256" key="11">
    <source>
        <dbReference type="ARBA" id="ARBA00023170"/>
    </source>
</evidence>
<comment type="caution">
    <text evidence="13">Lacks conserved residue(s) required for the propagation of feature annotation.</text>
</comment>
<feature type="compositionally biased region" description="Polar residues" evidence="14">
    <location>
        <begin position="560"/>
        <end position="574"/>
    </location>
</feature>
<dbReference type="Ensembl" id="ENSVURT00010011932.1">
    <property type="protein sequence ID" value="ENSVURP00010010521.1"/>
    <property type="gene ID" value="ENSVURG00010008138.1"/>
</dbReference>
<dbReference type="GO" id="GO:0030169">
    <property type="term" value="F:low-density lipoprotein particle binding"/>
    <property type="evidence" value="ECO:0007669"/>
    <property type="project" value="Ensembl"/>
</dbReference>
<dbReference type="GO" id="GO:0007157">
    <property type="term" value="P:heterophilic cell-cell adhesion via plasma membrane cell adhesion molecules"/>
    <property type="evidence" value="ECO:0007669"/>
    <property type="project" value="TreeGrafter"/>
</dbReference>
<evidence type="ECO:0000256" key="10">
    <source>
        <dbReference type="ARBA" id="ARBA00023157"/>
    </source>
</evidence>
<dbReference type="RefSeq" id="XP_027717818.1">
    <property type="nucleotide sequence ID" value="XM_027862017.1"/>
</dbReference>